<evidence type="ECO:0000259" key="5">
    <source>
        <dbReference type="Pfam" id="PF11698"/>
    </source>
</evidence>
<dbReference type="AlphaFoldDB" id="A0A1E4T0E8"/>
<dbReference type="InterPro" id="IPR011987">
    <property type="entry name" value="ATPase_V1-cplx_hsu_C"/>
</dbReference>
<keyword evidence="2" id="KW-0813">Transport</keyword>
<dbReference type="InterPro" id="IPR004908">
    <property type="entry name" value="ATPase_V1-cplx_hsu"/>
</dbReference>
<dbReference type="EMBL" id="KV453853">
    <property type="protein sequence ID" value="ODV85182.1"/>
    <property type="molecule type" value="Genomic_DNA"/>
</dbReference>
<dbReference type="Pfam" id="PF03224">
    <property type="entry name" value="V-ATPase_H_N"/>
    <property type="match status" value="1"/>
</dbReference>
<dbReference type="PANTHER" id="PTHR10698:SF0">
    <property type="entry name" value="V-TYPE PROTON ATPASE SUBUNIT H"/>
    <property type="match status" value="1"/>
</dbReference>
<sequence>MSYVDYLIEFKTAIDRNDGAKLSVLLSFLYHPDVLQQRKDFYKQIFRSYSYLIKALLVDSSFEEAIKYSLKLVQQIVKCSQYETGWICTPMMTVTSELRQIVYIYIRLEGPKHNFMLDSVSIEEKLVDVLQKPLKICLTDKAESGAGTKKLYVYFFANELFKCYFKFQKIEAANNLAKVLKKALNLPSFEYVPKSHLVNYKYYNGLISCMNNDLKSANSLLTEALVASNSTGKSQQRAILMLLIPIRFLMRKAAKFKLEGDFINDIVVRSRSRTIGWESHHRSGALASDEAECLKEIASLETKEKVNLMIKQADLYSTKMIALLARAPNDEIVRFILVSLIEASTYPGSKFSKNILNISHVDSSLPYDPLVKLLKSDDENIRFVSAYILTSLLVDSDETYTNKESTLSPLYEFLSVKLLSSPKLELNFLAVQMLKELLTIKPYRLFFWESHTKLFPPLLKIFSERRGELQMKYYATMSIWLLTFNPQALCDIEKYYPELIGTLYTVAKDAVKEKIVRLSISSLLNLVRVEKGQETVIKQFLLVKGLEITKQLIERKWADDELKADLDALLEILNEAVTTLTTYDEYEIELNTKRLSWSPSHKSDEFWIENVEKFKENNWKLLAELISLLSLNVSDVEQLYLNQAIVCFDVSQIIKVAPEVVKVLGKTGGKTKIMTLMSSPNSNVKFEALRTTQKLVANSL</sequence>
<proteinExistence type="inferred from homology"/>
<name>A0A1E4T0E8_9ASCO</name>
<protein>
    <recommendedName>
        <fullName evidence="5">ATPase V1 complex subunit H C-terminal domain-containing protein</fullName>
    </recommendedName>
</protein>
<organism evidence="6 7">
    <name type="scientific">[Candida] arabinofermentans NRRL YB-2248</name>
    <dbReference type="NCBI Taxonomy" id="983967"/>
    <lineage>
        <taxon>Eukaryota</taxon>
        <taxon>Fungi</taxon>
        <taxon>Dikarya</taxon>
        <taxon>Ascomycota</taxon>
        <taxon>Saccharomycotina</taxon>
        <taxon>Pichiomycetes</taxon>
        <taxon>Pichiales</taxon>
        <taxon>Pichiaceae</taxon>
        <taxon>Ogataea</taxon>
        <taxon>Ogataea/Candida clade</taxon>
    </lineage>
</organism>
<dbReference type="GO" id="GO:0046961">
    <property type="term" value="F:proton-transporting ATPase activity, rotational mechanism"/>
    <property type="evidence" value="ECO:0007669"/>
    <property type="project" value="InterPro"/>
</dbReference>
<dbReference type="Gene3D" id="1.25.40.150">
    <property type="entry name" value="V-type ATPase, subunit H, C-terminal domain"/>
    <property type="match status" value="1"/>
</dbReference>
<keyword evidence="7" id="KW-1185">Reference proteome</keyword>
<dbReference type="STRING" id="983967.A0A1E4T0E8"/>
<dbReference type="Gene3D" id="1.25.10.10">
    <property type="entry name" value="Leucine-rich Repeat Variant"/>
    <property type="match status" value="1"/>
</dbReference>
<keyword evidence="3" id="KW-0375">Hydrogen ion transport</keyword>
<dbReference type="InterPro" id="IPR016024">
    <property type="entry name" value="ARM-type_fold"/>
</dbReference>
<dbReference type="InterPro" id="IPR011989">
    <property type="entry name" value="ARM-like"/>
</dbReference>
<gene>
    <name evidence="6" type="ORF">CANARDRAFT_176152</name>
</gene>
<feature type="domain" description="ATPase V1 complex subunit H C-terminal" evidence="5">
    <location>
        <begin position="580"/>
        <end position="698"/>
    </location>
</feature>
<evidence type="ECO:0000256" key="3">
    <source>
        <dbReference type="ARBA" id="ARBA00022781"/>
    </source>
</evidence>
<evidence type="ECO:0000313" key="6">
    <source>
        <dbReference type="EMBL" id="ODV85182.1"/>
    </source>
</evidence>
<keyword evidence="4" id="KW-0406">Ion transport</keyword>
<dbReference type="GO" id="GO:0000221">
    <property type="term" value="C:vacuolar proton-transporting V-type ATPase, V1 domain"/>
    <property type="evidence" value="ECO:0007669"/>
    <property type="project" value="InterPro"/>
</dbReference>
<dbReference type="OrthoDB" id="10263554at2759"/>
<dbReference type="InterPro" id="IPR038497">
    <property type="entry name" value="ATPase_V1-cplx_hsu_C_sf"/>
</dbReference>
<evidence type="ECO:0000313" key="7">
    <source>
        <dbReference type="Proteomes" id="UP000094801"/>
    </source>
</evidence>
<dbReference type="SUPFAM" id="SSF48371">
    <property type="entry name" value="ARM repeat"/>
    <property type="match status" value="1"/>
</dbReference>
<dbReference type="PANTHER" id="PTHR10698">
    <property type="entry name" value="V-TYPE PROTON ATPASE SUBUNIT H"/>
    <property type="match status" value="1"/>
</dbReference>
<evidence type="ECO:0000256" key="2">
    <source>
        <dbReference type="ARBA" id="ARBA00022448"/>
    </source>
</evidence>
<dbReference type="GO" id="GO:0000329">
    <property type="term" value="C:fungal-type vacuole membrane"/>
    <property type="evidence" value="ECO:0007669"/>
    <property type="project" value="TreeGrafter"/>
</dbReference>
<dbReference type="Pfam" id="PF11698">
    <property type="entry name" value="V-ATPase_H_C"/>
    <property type="match status" value="1"/>
</dbReference>
<reference evidence="7" key="1">
    <citation type="submission" date="2016-04" db="EMBL/GenBank/DDBJ databases">
        <title>Comparative genomics of biotechnologically important yeasts.</title>
        <authorList>
            <consortium name="DOE Joint Genome Institute"/>
            <person name="Riley R."/>
            <person name="Haridas S."/>
            <person name="Wolfe K.H."/>
            <person name="Lopes M.R."/>
            <person name="Hittinger C.T."/>
            <person name="Goker M."/>
            <person name="Salamov A."/>
            <person name="Wisecaver J."/>
            <person name="Long T.M."/>
            <person name="Aerts A.L."/>
            <person name="Barry K."/>
            <person name="Choi C."/>
            <person name="Clum A."/>
            <person name="Coughlan A.Y."/>
            <person name="Deshpande S."/>
            <person name="Douglass A.P."/>
            <person name="Hanson S.J."/>
            <person name="Klenk H.-P."/>
            <person name="Labutti K."/>
            <person name="Lapidus A."/>
            <person name="Lindquist E."/>
            <person name="Lipzen A."/>
            <person name="Meier-Kolthoff J.P."/>
            <person name="Ohm R.A."/>
            <person name="Otillar R.P."/>
            <person name="Pangilinan J."/>
            <person name="Peng Y."/>
            <person name="Rokas A."/>
            <person name="Rosa C.A."/>
            <person name="Scheuner C."/>
            <person name="Sibirny A.A."/>
            <person name="Slot J.C."/>
            <person name="Stielow J.B."/>
            <person name="Sun H."/>
            <person name="Kurtzman C.P."/>
            <person name="Blackwell M."/>
            <person name="Grigoriev I.V."/>
            <person name="Jeffries T.W."/>
        </authorList>
    </citation>
    <scope>NUCLEOTIDE SEQUENCE [LARGE SCALE GENOMIC DNA]</scope>
    <source>
        <strain evidence="7">NRRL YB-2248</strain>
    </source>
</reference>
<comment type="similarity">
    <text evidence="1">Belongs to the V-ATPase H subunit family.</text>
</comment>
<dbReference type="SMART" id="SM00753">
    <property type="entry name" value="PAM"/>
    <property type="match status" value="1"/>
</dbReference>
<accession>A0A1E4T0E8</accession>
<evidence type="ECO:0000256" key="1">
    <source>
        <dbReference type="ARBA" id="ARBA00008613"/>
    </source>
</evidence>
<dbReference type="Proteomes" id="UP000094801">
    <property type="component" value="Unassembled WGS sequence"/>
</dbReference>
<evidence type="ECO:0000256" key="4">
    <source>
        <dbReference type="ARBA" id="ARBA00023065"/>
    </source>
</evidence>